<comment type="caution">
    <text evidence="12">The sequence shown here is derived from an EMBL/GenBank/DDBJ whole genome shotgun (WGS) entry which is preliminary data.</text>
</comment>
<comment type="function">
    <text evidence="10">Reversible hydration of carbon dioxide.</text>
</comment>
<dbReference type="FunFam" id="3.40.1050.10:FF:000001">
    <property type="entry name" value="Carbonic anhydrase"/>
    <property type="match status" value="1"/>
</dbReference>
<dbReference type="InterPro" id="IPR015892">
    <property type="entry name" value="Carbonic_anhydrase_CS"/>
</dbReference>
<dbReference type="InterPro" id="IPR036874">
    <property type="entry name" value="Carbonic_anhydrase_sf"/>
</dbReference>
<keyword evidence="4 9" id="KW-0479">Metal-binding</keyword>
<sequence length="342" mass="37890">MFSSFKSRSKANKKPSPFKASSPPSVVPDIRTKVEPLQIKTSAPIDVQEKKGQHNCHHQQNSFHDQLLKYSSSEGTAGYLDDSDDTLDDDACCPRSPVTFGPSPTVGSEHGLSRLLKNNRAWSKAIRERQPDFFEKGSKGQQPKVFWIGCSDSRVPENELLQLAPGEVFTHRNIANVVVSTDLNCLSVLQYAVEVLKVQHVVVCGHYGCGGVAAALGNQSYGLIDHWLGNIKEVKQQHNENLDCIQDQEEKCRALVEINCRNSVLTVAKSPIMSAAWDRGQEVEVIGMVYDIQTGLLSELGYHVKNTQDLSNHLKVDSKTLFAARKEMHISVGQQQAMTMSM</sequence>
<dbReference type="SUPFAM" id="SSF53056">
    <property type="entry name" value="beta-carbonic anhydrase, cab"/>
    <property type="match status" value="1"/>
</dbReference>
<dbReference type="EC" id="4.2.1.1" evidence="2 10"/>
<keyword evidence="6 10" id="KW-0456">Lyase</keyword>
<gene>
    <name evidence="12" type="ORF">BG011_002032</name>
</gene>
<evidence type="ECO:0000256" key="2">
    <source>
        <dbReference type="ARBA" id="ARBA00012925"/>
    </source>
</evidence>
<dbReference type="PANTHER" id="PTHR11002:SF76">
    <property type="entry name" value="CARBONIC ANHYDRASE"/>
    <property type="match status" value="1"/>
</dbReference>
<dbReference type="Proteomes" id="UP000726737">
    <property type="component" value="Unassembled WGS sequence"/>
</dbReference>
<evidence type="ECO:0000256" key="9">
    <source>
        <dbReference type="PIRSR" id="PIRSR601765-1"/>
    </source>
</evidence>
<dbReference type="SMART" id="SM00947">
    <property type="entry name" value="Pro_CA"/>
    <property type="match status" value="1"/>
</dbReference>
<keyword evidence="13" id="KW-1185">Reference proteome</keyword>
<comment type="cofactor">
    <cofactor evidence="9">
        <name>Zn(2+)</name>
        <dbReference type="ChEBI" id="CHEBI:29105"/>
    </cofactor>
    <text evidence="9">Binds 1 zinc ion per subunit.</text>
</comment>
<accession>A0A9P6UAP8</accession>
<dbReference type="InterPro" id="IPR001765">
    <property type="entry name" value="Carbonic_anhydrase"/>
</dbReference>
<feature type="binding site" evidence="9">
    <location>
        <position position="206"/>
    </location>
    <ligand>
        <name>Zn(2+)</name>
        <dbReference type="ChEBI" id="CHEBI:29105"/>
    </ligand>
</feature>
<organism evidence="12 13">
    <name type="scientific">Mortierella polycephala</name>
    <dbReference type="NCBI Taxonomy" id="41804"/>
    <lineage>
        <taxon>Eukaryota</taxon>
        <taxon>Fungi</taxon>
        <taxon>Fungi incertae sedis</taxon>
        <taxon>Mucoromycota</taxon>
        <taxon>Mortierellomycotina</taxon>
        <taxon>Mortierellomycetes</taxon>
        <taxon>Mortierellales</taxon>
        <taxon>Mortierellaceae</taxon>
        <taxon>Mortierella</taxon>
    </lineage>
</organism>
<dbReference type="OrthoDB" id="10248475at2759"/>
<evidence type="ECO:0000256" key="6">
    <source>
        <dbReference type="ARBA" id="ARBA00023239"/>
    </source>
</evidence>
<protein>
    <recommendedName>
        <fullName evidence="3 10">Carbonic anhydrase</fullName>
        <ecNumber evidence="2 10">4.2.1.1</ecNumber>
    </recommendedName>
    <alternativeName>
        <fullName evidence="7 10">Carbonate dehydratase</fullName>
    </alternativeName>
</protein>
<evidence type="ECO:0000256" key="3">
    <source>
        <dbReference type="ARBA" id="ARBA00014628"/>
    </source>
</evidence>
<feature type="compositionally biased region" description="Low complexity" evidence="11">
    <location>
        <begin position="14"/>
        <end position="28"/>
    </location>
</feature>
<feature type="binding site" evidence="9">
    <location>
        <position position="152"/>
    </location>
    <ligand>
        <name>Zn(2+)</name>
        <dbReference type="ChEBI" id="CHEBI:29105"/>
    </ligand>
</feature>
<dbReference type="Gene3D" id="3.40.1050.10">
    <property type="entry name" value="Carbonic anhydrase"/>
    <property type="match status" value="1"/>
</dbReference>
<comment type="catalytic activity">
    <reaction evidence="8 10">
        <text>hydrogencarbonate + H(+) = CO2 + H2O</text>
        <dbReference type="Rhea" id="RHEA:10748"/>
        <dbReference type="ChEBI" id="CHEBI:15377"/>
        <dbReference type="ChEBI" id="CHEBI:15378"/>
        <dbReference type="ChEBI" id="CHEBI:16526"/>
        <dbReference type="ChEBI" id="CHEBI:17544"/>
        <dbReference type="EC" id="4.2.1.1"/>
    </reaction>
</comment>
<evidence type="ECO:0000256" key="5">
    <source>
        <dbReference type="ARBA" id="ARBA00022833"/>
    </source>
</evidence>
<keyword evidence="5 9" id="KW-0862">Zinc</keyword>
<evidence type="ECO:0000256" key="1">
    <source>
        <dbReference type="ARBA" id="ARBA00006217"/>
    </source>
</evidence>
<evidence type="ECO:0000256" key="4">
    <source>
        <dbReference type="ARBA" id="ARBA00022723"/>
    </source>
</evidence>
<evidence type="ECO:0000313" key="13">
    <source>
        <dbReference type="Proteomes" id="UP000726737"/>
    </source>
</evidence>
<evidence type="ECO:0000256" key="7">
    <source>
        <dbReference type="ARBA" id="ARBA00031969"/>
    </source>
</evidence>
<comment type="similarity">
    <text evidence="1 10">Belongs to the beta-class carbonic anhydrase family.</text>
</comment>
<dbReference type="AlphaFoldDB" id="A0A9P6UAP8"/>
<feature type="binding site" evidence="9">
    <location>
        <position position="150"/>
    </location>
    <ligand>
        <name>Zn(2+)</name>
        <dbReference type="ChEBI" id="CHEBI:29105"/>
    </ligand>
</feature>
<dbReference type="GO" id="GO:0004089">
    <property type="term" value="F:carbonate dehydratase activity"/>
    <property type="evidence" value="ECO:0007669"/>
    <property type="project" value="UniProtKB-UniRule"/>
</dbReference>
<dbReference type="PROSITE" id="PS00705">
    <property type="entry name" value="PROK_CO2_ANHYDRASE_2"/>
    <property type="match status" value="1"/>
</dbReference>
<dbReference type="EMBL" id="JAAAJA010000016">
    <property type="protein sequence ID" value="KAG0266542.1"/>
    <property type="molecule type" value="Genomic_DNA"/>
</dbReference>
<dbReference type="PANTHER" id="PTHR11002">
    <property type="entry name" value="CARBONIC ANHYDRASE"/>
    <property type="match status" value="1"/>
</dbReference>
<proteinExistence type="inferred from homology"/>
<reference evidence="12" key="1">
    <citation type="journal article" date="2020" name="Fungal Divers.">
        <title>Resolving the Mortierellaceae phylogeny through synthesis of multi-gene phylogenetics and phylogenomics.</title>
        <authorList>
            <person name="Vandepol N."/>
            <person name="Liber J."/>
            <person name="Desiro A."/>
            <person name="Na H."/>
            <person name="Kennedy M."/>
            <person name="Barry K."/>
            <person name="Grigoriev I.V."/>
            <person name="Miller A.N."/>
            <person name="O'Donnell K."/>
            <person name="Stajich J.E."/>
            <person name="Bonito G."/>
        </authorList>
    </citation>
    <scope>NUCLEOTIDE SEQUENCE</scope>
    <source>
        <strain evidence="12">KOD948</strain>
    </source>
</reference>
<evidence type="ECO:0000256" key="11">
    <source>
        <dbReference type="SAM" id="MobiDB-lite"/>
    </source>
</evidence>
<dbReference type="GO" id="GO:0015976">
    <property type="term" value="P:carbon utilization"/>
    <property type="evidence" value="ECO:0007669"/>
    <property type="project" value="InterPro"/>
</dbReference>
<dbReference type="GO" id="GO:0008270">
    <property type="term" value="F:zinc ion binding"/>
    <property type="evidence" value="ECO:0007669"/>
    <property type="project" value="UniProtKB-UniRule"/>
</dbReference>
<feature type="binding site" evidence="9">
    <location>
        <position position="209"/>
    </location>
    <ligand>
        <name>Zn(2+)</name>
        <dbReference type="ChEBI" id="CHEBI:29105"/>
    </ligand>
</feature>
<dbReference type="Pfam" id="PF00484">
    <property type="entry name" value="Pro_CA"/>
    <property type="match status" value="1"/>
</dbReference>
<evidence type="ECO:0000256" key="10">
    <source>
        <dbReference type="RuleBase" id="RU003956"/>
    </source>
</evidence>
<name>A0A9P6UAP8_9FUNG</name>
<feature type="region of interest" description="Disordered" evidence="11">
    <location>
        <begin position="1"/>
        <end position="39"/>
    </location>
</feature>
<evidence type="ECO:0000256" key="8">
    <source>
        <dbReference type="ARBA" id="ARBA00048348"/>
    </source>
</evidence>
<evidence type="ECO:0000313" key="12">
    <source>
        <dbReference type="EMBL" id="KAG0266542.1"/>
    </source>
</evidence>
<dbReference type="CDD" id="cd00883">
    <property type="entry name" value="beta_CA_cladeA"/>
    <property type="match status" value="1"/>
</dbReference>